<dbReference type="InterPro" id="IPR009057">
    <property type="entry name" value="Homeodomain-like_sf"/>
</dbReference>
<evidence type="ECO:0000259" key="4">
    <source>
        <dbReference type="PROSITE" id="PS01124"/>
    </source>
</evidence>
<accession>A0A846Y8Q2</accession>
<name>A0A846Y8Q2_9NOCA</name>
<keyword evidence="1" id="KW-0805">Transcription regulation</keyword>
<dbReference type="EMBL" id="JAAXOT010000002">
    <property type="protein sequence ID" value="NKY55543.1"/>
    <property type="molecule type" value="Genomic_DNA"/>
</dbReference>
<evidence type="ECO:0000313" key="6">
    <source>
        <dbReference type="Proteomes" id="UP000570678"/>
    </source>
</evidence>
<dbReference type="InterPro" id="IPR001387">
    <property type="entry name" value="Cro/C1-type_HTH"/>
</dbReference>
<dbReference type="RefSeq" id="WP_062973328.1">
    <property type="nucleotide sequence ID" value="NZ_JAAXOT010000002.1"/>
</dbReference>
<keyword evidence="3" id="KW-0804">Transcription</keyword>
<sequence>MEPTSEVVTAHPAPALAAFIDGYIGYRMTGFEAGLHRGLPSRHMTFIVAIGPAIDVISQTDARQSPDNYRCVLGGLQDTPAMIAHDGTQEGVAVKLTPMGCRALFGLPAAELWSTSLEFADLIGAPGRRLWEELQEHSAWPERFAACDRVLTRLLVPERTVGPELSWAWRAVARSHGTLGVEPLAERIGWSRQYLTKRFSGEFGLSPKVAARIARFERAKQMLLNTPSFVSMAQVAAACGYYDQPHLNREFARLAGCSPTQWLAEEIPSVQAPEPAREPG</sequence>
<dbReference type="InterPro" id="IPR046532">
    <property type="entry name" value="DUF6597"/>
</dbReference>
<reference evidence="5 6" key="1">
    <citation type="submission" date="2020-04" db="EMBL/GenBank/DDBJ databases">
        <title>MicrobeNet Type strains.</title>
        <authorList>
            <person name="Nicholson A.C."/>
        </authorList>
    </citation>
    <scope>NUCLEOTIDE SEQUENCE [LARGE SCALE GENOMIC DNA]</scope>
    <source>
        <strain evidence="5 6">JCM 3332</strain>
    </source>
</reference>
<dbReference type="GO" id="GO:0043565">
    <property type="term" value="F:sequence-specific DNA binding"/>
    <property type="evidence" value="ECO:0007669"/>
    <property type="project" value="InterPro"/>
</dbReference>
<evidence type="ECO:0000313" key="5">
    <source>
        <dbReference type="EMBL" id="NKY55543.1"/>
    </source>
</evidence>
<dbReference type="SMART" id="SM00342">
    <property type="entry name" value="HTH_ARAC"/>
    <property type="match status" value="1"/>
</dbReference>
<dbReference type="CDD" id="cd00093">
    <property type="entry name" value="HTH_XRE"/>
    <property type="match status" value="1"/>
</dbReference>
<dbReference type="AlphaFoldDB" id="A0A846Y8Q2"/>
<feature type="domain" description="HTH araC/xylS-type" evidence="4">
    <location>
        <begin position="162"/>
        <end position="265"/>
    </location>
</feature>
<dbReference type="Pfam" id="PF12833">
    <property type="entry name" value="HTH_18"/>
    <property type="match status" value="1"/>
</dbReference>
<dbReference type="SUPFAM" id="SSF46689">
    <property type="entry name" value="Homeodomain-like"/>
    <property type="match status" value="1"/>
</dbReference>
<keyword evidence="6" id="KW-1185">Reference proteome</keyword>
<comment type="caution">
    <text evidence="5">The sequence shown here is derived from an EMBL/GenBank/DDBJ whole genome shotgun (WGS) entry which is preliminary data.</text>
</comment>
<evidence type="ECO:0000256" key="1">
    <source>
        <dbReference type="ARBA" id="ARBA00023015"/>
    </source>
</evidence>
<dbReference type="InterPro" id="IPR050204">
    <property type="entry name" value="AraC_XylS_family_regulators"/>
</dbReference>
<keyword evidence="2" id="KW-0238">DNA-binding</keyword>
<organism evidence="5 6">
    <name type="scientific">Nocardia flavorosea</name>
    <dbReference type="NCBI Taxonomy" id="53429"/>
    <lineage>
        <taxon>Bacteria</taxon>
        <taxon>Bacillati</taxon>
        <taxon>Actinomycetota</taxon>
        <taxon>Actinomycetes</taxon>
        <taxon>Mycobacteriales</taxon>
        <taxon>Nocardiaceae</taxon>
        <taxon>Nocardia</taxon>
    </lineage>
</organism>
<dbReference type="Pfam" id="PF20240">
    <property type="entry name" value="DUF6597"/>
    <property type="match status" value="1"/>
</dbReference>
<dbReference type="GO" id="GO:0003700">
    <property type="term" value="F:DNA-binding transcription factor activity"/>
    <property type="evidence" value="ECO:0007669"/>
    <property type="project" value="InterPro"/>
</dbReference>
<dbReference type="Proteomes" id="UP000570678">
    <property type="component" value="Unassembled WGS sequence"/>
</dbReference>
<dbReference type="PANTHER" id="PTHR46796:SF15">
    <property type="entry name" value="BLL1074 PROTEIN"/>
    <property type="match status" value="1"/>
</dbReference>
<dbReference type="InterPro" id="IPR018060">
    <property type="entry name" value="HTH_AraC"/>
</dbReference>
<dbReference type="PROSITE" id="PS01124">
    <property type="entry name" value="HTH_ARAC_FAMILY_2"/>
    <property type="match status" value="1"/>
</dbReference>
<evidence type="ECO:0000256" key="2">
    <source>
        <dbReference type="ARBA" id="ARBA00023125"/>
    </source>
</evidence>
<proteinExistence type="predicted"/>
<dbReference type="PANTHER" id="PTHR46796">
    <property type="entry name" value="HTH-TYPE TRANSCRIPTIONAL ACTIVATOR RHAS-RELATED"/>
    <property type="match status" value="1"/>
</dbReference>
<protein>
    <submittedName>
        <fullName evidence="5">AraC family transcriptional regulator</fullName>
    </submittedName>
</protein>
<dbReference type="Gene3D" id="1.10.10.60">
    <property type="entry name" value="Homeodomain-like"/>
    <property type="match status" value="1"/>
</dbReference>
<gene>
    <name evidence="5" type="ORF">HGA15_05070</name>
</gene>
<evidence type="ECO:0000256" key="3">
    <source>
        <dbReference type="ARBA" id="ARBA00023163"/>
    </source>
</evidence>